<evidence type="ECO:0000256" key="1">
    <source>
        <dbReference type="SAM" id="Phobius"/>
    </source>
</evidence>
<feature type="transmembrane region" description="Helical" evidence="1">
    <location>
        <begin position="194"/>
        <end position="212"/>
    </location>
</feature>
<dbReference type="OrthoDB" id="777504at2759"/>
<protein>
    <recommendedName>
        <fullName evidence="5">Arabinogalactan peptide 16</fullName>
    </recommendedName>
</protein>
<sequence>MILFIYLFLALSRCAVRILFVGRSPRGLTPADKTGPPGWCLTRRAHPEAVFPSPGWRDRYNRRRTGFVALPNRYKSRNALYRRHITGSKRKQEQLPEGGGGGQSDHIATLQTSLPLLLVLLAEKEEAAREIAGCVACFPTRGGRSRRQMAGIPRASLGLAAIMVLALAIFAPSVRANAPAPAPTSDGTSIDQGIAYLLMLVALVLTYLIHPLDASSPYKLF</sequence>
<name>A0A8J5C2U1_ZINOF</name>
<accession>A0A8J5C2U1</accession>
<dbReference type="Proteomes" id="UP000734854">
    <property type="component" value="Unassembled WGS sequence"/>
</dbReference>
<keyword evidence="1" id="KW-0812">Transmembrane</keyword>
<keyword evidence="1" id="KW-1133">Transmembrane helix</keyword>
<dbReference type="AlphaFoldDB" id="A0A8J5C2U1"/>
<comment type="caution">
    <text evidence="3">The sequence shown here is derived from an EMBL/GenBank/DDBJ whole genome shotgun (WGS) entry which is preliminary data.</text>
</comment>
<evidence type="ECO:0000313" key="3">
    <source>
        <dbReference type="EMBL" id="KAG6471233.1"/>
    </source>
</evidence>
<dbReference type="EMBL" id="JACMSC010000021">
    <property type="protein sequence ID" value="KAG6471233.1"/>
    <property type="molecule type" value="Genomic_DNA"/>
</dbReference>
<feature type="signal peptide" evidence="2">
    <location>
        <begin position="1"/>
        <end position="17"/>
    </location>
</feature>
<dbReference type="InterPro" id="IPR009424">
    <property type="entry name" value="AGP16/20/22/41"/>
</dbReference>
<keyword evidence="1" id="KW-0472">Membrane</keyword>
<reference evidence="3 4" key="1">
    <citation type="submission" date="2020-08" db="EMBL/GenBank/DDBJ databases">
        <title>Plant Genome Project.</title>
        <authorList>
            <person name="Zhang R.-G."/>
        </authorList>
    </citation>
    <scope>NUCLEOTIDE SEQUENCE [LARGE SCALE GENOMIC DNA]</scope>
    <source>
        <tissue evidence="3">Rhizome</tissue>
    </source>
</reference>
<evidence type="ECO:0008006" key="5">
    <source>
        <dbReference type="Google" id="ProtNLM"/>
    </source>
</evidence>
<dbReference type="Pfam" id="PF06376">
    <property type="entry name" value="AGP"/>
    <property type="match status" value="1"/>
</dbReference>
<evidence type="ECO:0000256" key="2">
    <source>
        <dbReference type="SAM" id="SignalP"/>
    </source>
</evidence>
<organism evidence="3 4">
    <name type="scientific">Zingiber officinale</name>
    <name type="common">Ginger</name>
    <name type="synonym">Amomum zingiber</name>
    <dbReference type="NCBI Taxonomy" id="94328"/>
    <lineage>
        <taxon>Eukaryota</taxon>
        <taxon>Viridiplantae</taxon>
        <taxon>Streptophyta</taxon>
        <taxon>Embryophyta</taxon>
        <taxon>Tracheophyta</taxon>
        <taxon>Spermatophyta</taxon>
        <taxon>Magnoliopsida</taxon>
        <taxon>Liliopsida</taxon>
        <taxon>Zingiberales</taxon>
        <taxon>Zingiberaceae</taxon>
        <taxon>Zingiber</taxon>
    </lineage>
</organism>
<evidence type="ECO:0000313" key="4">
    <source>
        <dbReference type="Proteomes" id="UP000734854"/>
    </source>
</evidence>
<gene>
    <name evidence="3" type="ORF">ZIOFF_072341</name>
</gene>
<keyword evidence="2" id="KW-0732">Signal</keyword>
<feature type="chain" id="PRO_5035216272" description="Arabinogalactan peptide 16" evidence="2">
    <location>
        <begin position="18"/>
        <end position="221"/>
    </location>
</feature>
<keyword evidence="4" id="KW-1185">Reference proteome</keyword>
<dbReference type="PANTHER" id="PTHR33374">
    <property type="entry name" value="ARABINOGALACTAN PROTEIN 20"/>
    <property type="match status" value="1"/>
</dbReference>
<proteinExistence type="predicted"/>
<feature type="transmembrane region" description="Helical" evidence="1">
    <location>
        <begin position="155"/>
        <end position="174"/>
    </location>
</feature>